<gene>
    <name evidence="3" type="ORF">L202_06251</name>
</gene>
<feature type="region of interest" description="Disordered" evidence="2">
    <location>
        <begin position="20"/>
        <end position="57"/>
    </location>
</feature>
<comment type="caution">
    <text evidence="3">The sequence shown here is derived from an EMBL/GenBank/DDBJ whole genome shotgun (WGS) entry which is preliminary data.</text>
</comment>
<evidence type="ECO:0000313" key="3">
    <source>
        <dbReference type="EMBL" id="ODN75030.1"/>
    </source>
</evidence>
<keyword evidence="4" id="KW-1185">Reference proteome</keyword>
<evidence type="ECO:0000313" key="4">
    <source>
        <dbReference type="Proteomes" id="UP000094065"/>
    </source>
</evidence>
<dbReference type="RefSeq" id="XP_018990680.1">
    <property type="nucleotide sequence ID" value="XM_019140705.1"/>
</dbReference>
<dbReference type="EMBL" id="AWGJ01000010">
    <property type="protein sequence ID" value="ODN75030.1"/>
    <property type="molecule type" value="Genomic_DNA"/>
</dbReference>
<accession>A0A1E3HFB1</accession>
<name>A0A1E3HFB1_9TREE</name>
<evidence type="ECO:0000256" key="2">
    <source>
        <dbReference type="SAM" id="MobiDB-lite"/>
    </source>
</evidence>
<organism evidence="3 4">
    <name type="scientific">Cryptococcus amylolentus CBS 6039</name>
    <dbReference type="NCBI Taxonomy" id="1295533"/>
    <lineage>
        <taxon>Eukaryota</taxon>
        <taxon>Fungi</taxon>
        <taxon>Dikarya</taxon>
        <taxon>Basidiomycota</taxon>
        <taxon>Agaricomycotina</taxon>
        <taxon>Tremellomycetes</taxon>
        <taxon>Tremellales</taxon>
        <taxon>Cryptococcaceae</taxon>
        <taxon>Cryptococcus</taxon>
    </lineage>
</organism>
<feature type="coiled-coil region" evidence="1">
    <location>
        <begin position="97"/>
        <end position="124"/>
    </location>
</feature>
<protein>
    <submittedName>
        <fullName evidence="3">Uncharacterized protein</fullName>
    </submittedName>
</protein>
<reference evidence="3 4" key="1">
    <citation type="submission" date="2016-06" db="EMBL/GenBank/DDBJ databases">
        <title>Evolution of pathogenesis and genome organization in the Tremellales.</title>
        <authorList>
            <person name="Cuomo C."/>
            <person name="Litvintseva A."/>
            <person name="Heitman J."/>
            <person name="Chen Y."/>
            <person name="Sun S."/>
            <person name="Springer D."/>
            <person name="Dromer F."/>
            <person name="Young S."/>
            <person name="Zeng Q."/>
            <person name="Chapman S."/>
            <person name="Gujja S."/>
            <person name="Saif S."/>
            <person name="Birren B."/>
        </authorList>
    </citation>
    <scope>NUCLEOTIDE SEQUENCE [LARGE SCALE GENOMIC DNA]</scope>
    <source>
        <strain evidence="3 4">CBS 6039</strain>
    </source>
</reference>
<proteinExistence type="predicted"/>
<dbReference type="GeneID" id="30157560"/>
<dbReference type="AlphaFoldDB" id="A0A1E3HFB1"/>
<evidence type="ECO:0000256" key="1">
    <source>
        <dbReference type="SAM" id="Coils"/>
    </source>
</evidence>
<keyword evidence="1" id="KW-0175">Coiled coil</keyword>
<dbReference type="Proteomes" id="UP000094065">
    <property type="component" value="Unassembled WGS sequence"/>
</dbReference>
<dbReference type="OrthoDB" id="3359404at2759"/>
<sequence>MSARVARSLGLHPIPLRPLPLRRPIHSSSVTRSPTTGGNHQLSNHTHQAQRQHKPPNAHANWYREIVPAMLPIFVLSTTIFLSLSLLRTYLSHSYSLAQSETRISELELELQELRREQRRQRWREKKERERMLPMVVERVLQRVGVVGGEEEEEERVI</sequence>
<feature type="compositionally biased region" description="Polar residues" evidence="2">
    <location>
        <begin position="30"/>
        <end position="47"/>
    </location>
</feature>